<dbReference type="AlphaFoldDB" id="A0A542Y2H7"/>
<sequence>MVETRARRTAAIVAGAATLMLTLSSCSLIEGPTPVTPERPQIEEPAEPAVFVPGGTAEDNLPFFGQVLREYAAGEQPVQGQPIVDALAAGGFAKTDMQVSFDQSKTGLAADSIYVAVRAGESCLIGQVAAEERGATAEVAAAVGPERNVCLIGQTRPIDW</sequence>
<organism evidence="2 3">
    <name type="scientific">Leucobacter komagatae</name>
    <dbReference type="NCBI Taxonomy" id="55969"/>
    <lineage>
        <taxon>Bacteria</taxon>
        <taxon>Bacillati</taxon>
        <taxon>Actinomycetota</taxon>
        <taxon>Actinomycetes</taxon>
        <taxon>Micrococcales</taxon>
        <taxon>Microbacteriaceae</taxon>
        <taxon>Leucobacter</taxon>
    </lineage>
</organism>
<reference evidence="2 3" key="1">
    <citation type="submission" date="2019-06" db="EMBL/GenBank/DDBJ databases">
        <title>Sequencing the genomes of 1000 actinobacteria strains.</title>
        <authorList>
            <person name="Klenk H.-P."/>
        </authorList>
    </citation>
    <scope>NUCLEOTIDE SEQUENCE [LARGE SCALE GENOMIC DNA]</scope>
    <source>
        <strain evidence="2 3">DSM 8803</strain>
    </source>
</reference>
<dbReference type="Pfam" id="PF22504">
    <property type="entry name" value="DUF6993"/>
    <property type="match status" value="1"/>
</dbReference>
<name>A0A542Y2H7_9MICO</name>
<feature type="domain" description="DUF6993" evidence="1">
    <location>
        <begin position="68"/>
        <end position="154"/>
    </location>
</feature>
<dbReference type="InterPro" id="IPR054262">
    <property type="entry name" value="DUF6993"/>
</dbReference>
<dbReference type="OrthoDB" id="5125712at2"/>
<evidence type="ECO:0000313" key="3">
    <source>
        <dbReference type="Proteomes" id="UP000319094"/>
    </source>
</evidence>
<comment type="caution">
    <text evidence="2">The sequence shown here is derived from an EMBL/GenBank/DDBJ whole genome shotgun (WGS) entry which is preliminary data.</text>
</comment>
<accession>A0A542Y2H7</accession>
<protein>
    <recommendedName>
        <fullName evidence="1">DUF6993 domain-containing protein</fullName>
    </recommendedName>
</protein>
<proteinExistence type="predicted"/>
<evidence type="ECO:0000313" key="2">
    <source>
        <dbReference type="EMBL" id="TQL42279.1"/>
    </source>
</evidence>
<dbReference type="PROSITE" id="PS51257">
    <property type="entry name" value="PROKAR_LIPOPROTEIN"/>
    <property type="match status" value="1"/>
</dbReference>
<gene>
    <name evidence="2" type="ORF">FB468_0265</name>
</gene>
<dbReference type="RefSeq" id="WP_141885757.1">
    <property type="nucleotide sequence ID" value="NZ_BAAAUY010000015.1"/>
</dbReference>
<evidence type="ECO:0000259" key="1">
    <source>
        <dbReference type="Pfam" id="PF22504"/>
    </source>
</evidence>
<dbReference type="Proteomes" id="UP000319094">
    <property type="component" value="Unassembled WGS sequence"/>
</dbReference>
<keyword evidence="3" id="KW-1185">Reference proteome</keyword>
<dbReference type="EMBL" id="VFON01000001">
    <property type="protein sequence ID" value="TQL42279.1"/>
    <property type="molecule type" value="Genomic_DNA"/>
</dbReference>